<dbReference type="InterPro" id="IPR050570">
    <property type="entry name" value="Cell_wall_metabolism_enzyme"/>
</dbReference>
<sequence>MPKSTTPDAPARRALIEDIKDDRRGWLQHGAAALAVSLLGLGVAGSVVLTSNAEPAQVAVPSTRVAATTDPAVKLPAAFDRDATATSRDTAGRPALDQAKLQSLADQRAEELAKTDEQIEQAASTKAADAREKTLESASESTQEQAALIKKSADAKRAAELAQAAAPETTTTQKAAEPEAAAPAEAAPVNASGKSCMPVRGGYSIAARFGQVGSWSRYHTGFDFSAPVGTPLQAPASGVVTNAGSGPASGWAGNYVAIRYPDGTSSLQAHMSTVSVSVGQSVAACQTVGAVGMTGRTFGPHVHFEIYPAGITPGDVYKAVNPVSWLNAHGINP</sequence>
<dbReference type="OrthoDB" id="1099523at2"/>
<feature type="region of interest" description="Disordered" evidence="1">
    <location>
        <begin position="114"/>
        <end position="193"/>
    </location>
</feature>
<dbReference type="AlphaFoldDB" id="A0A1H1YSE0"/>
<organism evidence="3 4">
    <name type="scientific">Friedmanniella luteola</name>
    <dbReference type="NCBI Taxonomy" id="546871"/>
    <lineage>
        <taxon>Bacteria</taxon>
        <taxon>Bacillati</taxon>
        <taxon>Actinomycetota</taxon>
        <taxon>Actinomycetes</taxon>
        <taxon>Propionibacteriales</taxon>
        <taxon>Nocardioidaceae</taxon>
        <taxon>Friedmanniella</taxon>
    </lineage>
</organism>
<dbReference type="PROSITE" id="PS51318">
    <property type="entry name" value="TAT"/>
    <property type="match status" value="1"/>
</dbReference>
<dbReference type="Proteomes" id="UP000199092">
    <property type="component" value="Chromosome I"/>
</dbReference>
<dbReference type="InterPro" id="IPR016047">
    <property type="entry name" value="M23ase_b-sheet_dom"/>
</dbReference>
<reference evidence="3 4" key="1">
    <citation type="submission" date="2016-10" db="EMBL/GenBank/DDBJ databases">
        <authorList>
            <person name="de Groot N.N."/>
        </authorList>
    </citation>
    <scope>NUCLEOTIDE SEQUENCE [LARGE SCALE GENOMIC DNA]</scope>
    <source>
        <strain evidence="3 4">DSM 21741</strain>
    </source>
</reference>
<dbReference type="CDD" id="cd12797">
    <property type="entry name" value="M23_peptidase"/>
    <property type="match status" value="1"/>
</dbReference>
<dbReference type="Pfam" id="PF01551">
    <property type="entry name" value="Peptidase_M23"/>
    <property type="match status" value="1"/>
</dbReference>
<keyword evidence="4" id="KW-1185">Reference proteome</keyword>
<dbReference type="SUPFAM" id="SSF51261">
    <property type="entry name" value="Duplicated hybrid motif"/>
    <property type="match status" value="1"/>
</dbReference>
<evidence type="ECO:0000313" key="4">
    <source>
        <dbReference type="Proteomes" id="UP000199092"/>
    </source>
</evidence>
<dbReference type="InterPro" id="IPR011055">
    <property type="entry name" value="Dup_hybrid_motif"/>
</dbReference>
<evidence type="ECO:0000259" key="2">
    <source>
        <dbReference type="Pfam" id="PF01551"/>
    </source>
</evidence>
<dbReference type="PANTHER" id="PTHR21666:SF270">
    <property type="entry name" value="MUREIN HYDROLASE ACTIVATOR ENVC"/>
    <property type="match status" value="1"/>
</dbReference>
<dbReference type="PANTHER" id="PTHR21666">
    <property type="entry name" value="PEPTIDASE-RELATED"/>
    <property type="match status" value="1"/>
</dbReference>
<keyword evidence="3" id="KW-0378">Hydrolase</keyword>
<gene>
    <name evidence="3" type="ORF">SAMN04488543_3420</name>
</gene>
<feature type="compositionally biased region" description="Polar residues" evidence="1">
    <location>
        <begin position="136"/>
        <end position="145"/>
    </location>
</feature>
<protein>
    <submittedName>
        <fullName evidence="3">Murein DD-endopeptidase MepM and murein hydrolase activator NlpD, contain LysM domain</fullName>
    </submittedName>
</protein>
<evidence type="ECO:0000313" key="3">
    <source>
        <dbReference type="EMBL" id="SDT24242.1"/>
    </source>
</evidence>
<dbReference type="InterPro" id="IPR006311">
    <property type="entry name" value="TAT_signal"/>
</dbReference>
<feature type="compositionally biased region" description="Low complexity" evidence="1">
    <location>
        <begin position="160"/>
        <end position="188"/>
    </location>
</feature>
<dbReference type="RefSeq" id="WP_157720548.1">
    <property type="nucleotide sequence ID" value="NZ_LT629749.1"/>
</dbReference>
<feature type="domain" description="M23ase beta-sheet core" evidence="2">
    <location>
        <begin position="218"/>
        <end position="309"/>
    </location>
</feature>
<dbReference type="GO" id="GO:0004222">
    <property type="term" value="F:metalloendopeptidase activity"/>
    <property type="evidence" value="ECO:0007669"/>
    <property type="project" value="TreeGrafter"/>
</dbReference>
<dbReference type="EMBL" id="LT629749">
    <property type="protein sequence ID" value="SDT24242.1"/>
    <property type="molecule type" value="Genomic_DNA"/>
</dbReference>
<proteinExistence type="predicted"/>
<dbReference type="STRING" id="546871.SAMN04488543_3420"/>
<dbReference type="Gene3D" id="2.70.70.10">
    <property type="entry name" value="Glucose Permease (Domain IIA)"/>
    <property type="match status" value="1"/>
</dbReference>
<name>A0A1H1YSE0_9ACTN</name>
<accession>A0A1H1YSE0</accession>
<evidence type="ECO:0000256" key="1">
    <source>
        <dbReference type="SAM" id="MobiDB-lite"/>
    </source>
</evidence>